<evidence type="ECO:0000256" key="6">
    <source>
        <dbReference type="ARBA" id="ARBA00022741"/>
    </source>
</evidence>
<evidence type="ECO:0000256" key="5">
    <source>
        <dbReference type="ARBA" id="ARBA00022552"/>
    </source>
</evidence>
<keyword evidence="7 13" id="KW-0378">Hydrolase</keyword>
<dbReference type="InterPro" id="IPR027417">
    <property type="entry name" value="P-loop_NTPase"/>
</dbReference>
<evidence type="ECO:0000259" key="16">
    <source>
        <dbReference type="PROSITE" id="PS51194"/>
    </source>
</evidence>
<feature type="compositionally biased region" description="Low complexity" evidence="14">
    <location>
        <begin position="112"/>
        <end position="124"/>
    </location>
</feature>
<dbReference type="SUPFAM" id="SSF52540">
    <property type="entry name" value="P-loop containing nucleoside triphosphate hydrolases"/>
    <property type="match status" value="1"/>
</dbReference>
<dbReference type="PROSITE" id="PS51194">
    <property type="entry name" value="HELICASE_CTER"/>
    <property type="match status" value="1"/>
</dbReference>
<organism evidence="18 19">
    <name type="scientific">Apatococcus lobatus</name>
    <dbReference type="NCBI Taxonomy" id="904363"/>
    <lineage>
        <taxon>Eukaryota</taxon>
        <taxon>Viridiplantae</taxon>
        <taxon>Chlorophyta</taxon>
        <taxon>core chlorophytes</taxon>
        <taxon>Trebouxiophyceae</taxon>
        <taxon>Chlorellales</taxon>
        <taxon>Chlorellaceae</taxon>
        <taxon>Apatococcus</taxon>
    </lineage>
</organism>
<keyword evidence="10" id="KW-0539">Nucleus</keyword>
<feature type="domain" description="Helicase C-terminal" evidence="16">
    <location>
        <begin position="434"/>
        <end position="582"/>
    </location>
</feature>
<dbReference type="Gene3D" id="3.40.50.300">
    <property type="entry name" value="P-loop containing nucleotide triphosphate hydrolases"/>
    <property type="match status" value="2"/>
</dbReference>
<evidence type="ECO:0000259" key="15">
    <source>
        <dbReference type="PROSITE" id="PS51192"/>
    </source>
</evidence>
<feature type="short sequence motif" description="Q motif" evidence="12">
    <location>
        <begin position="200"/>
        <end position="226"/>
    </location>
</feature>
<evidence type="ECO:0000256" key="10">
    <source>
        <dbReference type="ARBA" id="ARBA00023242"/>
    </source>
</evidence>
<dbReference type="InterPro" id="IPR011545">
    <property type="entry name" value="DEAD/DEAH_box_helicase_dom"/>
</dbReference>
<dbReference type="GO" id="GO:0003724">
    <property type="term" value="F:RNA helicase activity"/>
    <property type="evidence" value="ECO:0007669"/>
    <property type="project" value="UniProtKB-EC"/>
</dbReference>
<dbReference type="SMART" id="SM00490">
    <property type="entry name" value="HELICc"/>
    <property type="match status" value="1"/>
</dbReference>
<keyword evidence="9 13" id="KW-0067">ATP-binding</keyword>
<dbReference type="InterPro" id="IPR000629">
    <property type="entry name" value="RNA-helicase_DEAD-box_CS"/>
</dbReference>
<dbReference type="InterPro" id="IPR014001">
    <property type="entry name" value="Helicase_ATP-bd"/>
</dbReference>
<gene>
    <name evidence="18" type="ORF">WJX74_008611</name>
</gene>
<comment type="similarity">
    <text evidence="2">Belongs to the DEAD box helicase family. DDX5/DBP2 subfamily.</text>
</comment>
<dbReference type="InterPro" id="IPR014014">
    <property type="entry name" value="RNA_helicase_DEAD_Q_motif"/>
</dbReference>
<dbReference type="FunFam" id="3.40.50.300:FF:000008">
    <property type="entry name" value="ATP-dependent RNA helicase RhlB"/>
    <property type="match status" value="1"/>
</dbReference>
<feature type="compositionally biased region" description="Polar residues" evidence="14">
    <location>
        <begin position="81"/>
        <end position="102"/>
    </location>
</feature>
<keyword evidence="8 13" id="KW-0347">Helicase</keyword>
<dbReference type="PROSITE" id="PS51195">
    <property type="entry name" value="Q_MOTIF"/>
    <property type="match status" value="1"/>
</dbReference>
<sequence length="616" mass="65749">MGKKSKKEEKPSKDLLPVTSDKKHKAKKSKLPAAVGNAVADQLQGTTASDAIAAAAAAKAAKKLRKEQKKEAKLPKATPASPENGTSAGPSQATQNGAQPSNKAKKRKTEAPDASEPAAEPASKQKAKKAKSKPALDGAGQGGSLLAAVGDVALARSSRKLVKDLYNEHAAVSQMTKAEVEKWQQERSIAVVGDVMKPVLAFQQSGLSQELLHATKDFQQPSPIQAISWPYALSGKDVIGIAATGSGKTLAFGLPGLNHVRAQQQKGIYQGKGPGALVLAPTRELAQQISAVLEDAGSKCGLSCLCAYGGVPKGPQAKLLRQGIDVVVATPGRLEDLINDGSCGLTNVSYLVLDEADRMLDLGFEPHIRAIAQATRADRQTLMFSATWPSAIQRLASEFLCNPVRLTIGSEELSAAHSVHQIVEVIDPMARQDRLDALLKKYHGSRKNRVLVFVLYKKEASRIETFLQRRGWKAAAIHGDVSQSLRTQAMEDFKAGTQPLLIATDVAARGLDVPDVSVVINFSFPLTTEDYVHRIGRTGRAGKSGVAHTFFSGATDKPRAGELINVLREAGQVVPPELAKFGTTVKKKESKLYGAHFKEVDFTAKASKTTFDSDEE</sequence>
<feature type="region of interest" description="Disordered" evidence="14">
    <location>
        <begin position="1"/>
        <end position="36"/>
    </location>
</feature>
<evidence type="ECO:0000256" key="14">
    <source>
        <dbReference type="SAM" id="MobiDB-lite"/>
    </source>
</evidence>
<accession>A0AAW1SAC9</accession>
<feature type="domain" description="DEAD-box RNA helicase Q" evidence="17">
    <location>
        <begin position="200"/>
        <end position="226"/>
    </location>
</feature>
<evidence type="ECO:0000259" key="17">
    <source>
        <dbReference type="PROSITE" id="PS51195"/>
    </source>
</evidence>
<dbReference type="Pfam" id="PF00271">
    <property type="entry name" value="Helicase_C"/>
    <property type="match status" value="1"/>
</dbReference>
<feature type="region of interest" description="Disordered" evidence="14">
    <location>
        <begin position="52"/>
        <end position="142"/>
    </location>
</feature>
<keyword evidence="5" id="KW-0698">rRNA processing</keyword>
<dbReference type="EC" id="3.6.4.13" evidence="3"/>
<evidence type="ECO:0000256" key="8">
    <source>
        <dbReference type="ARBA" id="ARBA00022806"/>
    </source>
</evidence>
<keyword evidence="19" id="KW-1185">Reference proteome</keyword>
<evidence type="ECO:0000313" key="19">
    <source>
        <dbReference type="Proteomes" id="UP001438707"/>
    </source>
</evidence>
<evidence type="ECO:0000256" key="1">
    <source>
        <dbReference type="ARBA" id="ARBA00004604"/>
    </source>
</evidence>
<evidence type="ECO:0000256" key="12">
    <source>
        <dbReference type="PROSITE-ProRule" id="PRU00552"/>
    </source>
</evidence>
<evidence type="ECO:0000313" key="18">
    <source>
        <dbReference type="EMBL" id="KAK9843203.1"/>
    </source>
</evidence>
<evidence type="ECO:0000256" key="4">
    <source>
        <dbReference type="ARBA" id="ARBA00022517"/>
    </source>
</evidence>
<proteinExistence type="inferred from homology"/>
<evidence type="ECO:0000256" key="9">
    <source>
        <dbReference type="ARBA" id="ARBA00022840"/>
    </source>
</evidence>
<dbReference type="PANTHER" id="PTHR47958">
    <property type="entry name" value="ATP-DEPENDENT RNA HELICASE DBP3"/>
    <property type="match status" value="1"/>
</dbReference>
<dbReference type="PROSITE" id="PS51192">
    <property type="entry name" value="HELICASE_ATP_BIND_1"/>
    <property type="match status" value="1"/>
</dbReference>
<dbReference type="CDD" id="cd00268">
    <property type="entry name" value="DEADc"/>
    <property type="match status" value="1"/>
</dbReference>
<feature type="compositionally biased region" description="Basic and acidic residues" evidence="14">
    <location>
        <begin position="1"/>
        <end position="13"/>
    </location>
</feature>
<dbReference type="PROSITE" id="PS00039">
    <property type="entry name" value="DEAD_ATP_HELICASE"/>
    <property type="match status" value="1"/>
</dbReference>
<dbReference type="AlphaFoldDB" id="A0AAW1SAC9"/>
<reference evidence="18 19" key="1">
    <citation type="journal article" date="2024" name="Nat. Commun.">
        <title>Phylogenomics reveals the evolutionary origins of lichenization in chlorophyte algae.</title>
        <authorList>
            <person name="Puginier C."/>
            <person name="Libourel C."/>
            <person name="Otte J."/>
            <person name="Skaloud P."/>
            <person name="Haon M."/>
            <person name="Grisel S."/>
            <person name="Petersen M."/>
            <person name="Berrin J.G."/>
            <person name="Delaux P.M."/>
            <person name="Dal Grande F."/>
            <person name="Keller J."/>
        </authorList>
    </citation>
    <scope>NUCLEOTIDE SEQUENCE [LARGE SCALE GENOMIC DNA]</scope>
    <source>
        <strain evidence="18 19">SAG 2145</strain>
    </source>
</reference>
<evidence type="ECO:0000256" key="3">
    <source>
        <dbReference type="ARBA" id="ARBA00012552"/>
    </source>
</evidence>
<dbReference type="EMBL" id="JALJOS010000002">
    <property type="protein sequence ID" value="KAK9843203.1"/>
    <property type="molecule type" value="Genomic_DNA"/>
</dbReference>
<dbReference type="CDD" id="cd18787">
    <property type="entry name" value="SF2_C_DEAD"/>
    <property type="match status" value="1"/>
</dbReference>
<evidence type="ECO:0000256" key="11">
    <source>
        <dbReference type="ARBA" id="ARBA00037449"/>
    </source>
</evidence>
<dbReference type="InterPro" id="IPR001650">
    <property type="entry name" value="Helicase_C-like"/>
</dbReference>
<name>A0AAW1SAC9_9CHLO</name>
<evidence type="ECO:0000256" key="2">
    <source>
        <dbReference type="ARBA" id="ARBA00009334"/>
    </source>
</evidence>
<feature type="domain" description="Helicase ATP-binding" evidence="15">
    <location>
        <begin position="229"/>
        <end position="406"/>
    </location>
</feature>
<dbReference type="InterPro" id="IPR044742">
    <property type="entry name" value="DEAD/DEAH_RhlB"/>
</dbReference>
<dbReference type="GO" id="GO:0016787">
    <property type="term" value="F:hydrolase activity"/>
    <property type="evidence" value="ECO:0007669"/>
    <property type="project" value="UniProtKB-KW"/>
</dbReference>
<dbReference type="GO" id="GO:0003676">
    <property type="term" value="F:nucleic acid binding"/>
    <property type="evidence" value="ECO:0007669"/>
    <property type="project" value="InterPro"/>
</dbReference>
<dbReference type="GO" id="GO:0005524">
    <property type="term" value="F:ATP binding"/>
    <property type="evidence" value="ECO:0007669"/>
    <property type="project" value="UniProtKB-KW"/>
</dbReference>
<dbReference type="SMART" id="SM00487">
    <property type="entry name" value="DEXDc"/>
    <property type="match status" value="1"/>
</dbReference>
<comment type="function">
    <text evidence="11">ATP-dependent RNA helicase required for 60S ribosomal subunit synthesis. Involved in efficient pre-rRNA processing, predominantly at site A3, which is necessary for the normal formation of 25S and 5.8S rRNAs.</text>
</comment>
<dbReference type="Pfam" id="PF00270">
    <property type="entry name" value="DEAD"/>
    <property type="match status" value="1"/>
</dbReference>
<comment type="caution">
    <text evidence="18">The sequence shown here is derived from an EMBL/GenBank/DDBJ whole genome shotgun (WGS) entry which is preliminary data.</text>
</comment>
<evidence type="ECO:0000256" key="7">
    <source>
        <dbReference type="ARBA" id="ARBA00022801"/>
    </source>
</evidence>
<dbReference type="Proteomes" id="UP001438707">
    <property type="component" value="Unassembled WGS sequence"/>
</dbReference>
<keyword evidence="6 13" id="KW-0547">Nucleotide-binding</keyword>
<evidence type="ECO:0000256" key="13">
    <source>
        <dbReference type="RuleBase" id="RU000492"/>
    </source>
</evidence>
<protein>
    <recommendedName>
        <fullName evidence="3">RNA helicase</fullName>
        <ecNumber evidence="3">3.6.4.13</ecNumber>
    </recommendedName>
</protein>
<comment type="subcellular location">
    <subcellularLocation>
        <location evidence="1">Nucleus</location>
        <location evidence="1">Nucleolus</location>
    </subcellularLocation>
</comment>
<keyword evidence="4" id="KW-0690">Ribosome biogenesis</keyword>